<keyword evidence="1" id="KW-0521">NADP</keyword>
<feature type="domain" description="NmrA-like" evidence="3">
    <location>
        <begin position="9"/>
        <end position="143"/>
    </location>
</feature>
<dbReference type="InterPro" id="IPR008030">
    <property type="entry name" value="NmrA-like"/>
</dbReference>
<reference evidence="4 5" key="1">
    <citation type="submission" date="2016-03" db="EMBL/GenBank/DDBJ databases">
        <authorList>
            <person name="Ploux O."/>
        </authorList>
    </citation>
    <scope>NUCLEOTIDE SEQUENCE [LARGE SCALE GENOMIC DNA]</scope>
    <source>
        <strain evidence="4 5">URUG2</strain>
    </source>
</reference>
<evidence type="ECO:0000256" key="2">
    <source>
        <dbReference type="ARBA" id="ARBA00023002"/>
    </source>
</evidence>
<dbReference type="GO" id="GO:0016491">
    <property type="term" value="F:oxidoreductase activity"/>
    <property type="evidence" value="ECO:0007669"/>
    <property type="project" value="UniProtKB-KW"/>
</dbReference>
<organism evidence="4 5">
    <name type="scientific">Ramularia collo-cygni</name>
    <dbReference type="NCBI Taxonomy" id="112498"/>
    <lineage>
        <taxon>Eukaryota</taxon>
        <taxon>Fungi</taxon>
        <taxon>Dikarya</taxon>
        <taxon>Ascomycota</taxon>
        <taxon>Pezizomycotina</taxon>
        <taxon>Dothideomycetes</taxon>
        <taxon>Dothideomycetidae</taxon>
        <taxon>Mycosphaerellales</taxon>
        <taxon>Mycosphaerellaceae</taxon>
        <taxon>Ramularia</taxon>
    </lineage>
</organism>
<dbReference type="EMBL" id="FJUY01000013">
    <property type="protein sequence ID" value="CZT22196.1"/>
    <property type="molecule type" value="Genomic_DNA"/>
</dbReference>
<dbReference type="PANTHER" id="PTHR47706:SF7">
    <property type="entry name" value="CIPA-LIKE, PUTATIVE (AFU_ORTHOLOGUE AFUA_1G01630)-RELATED"/>
    <property type="match status" value="1"/>
</dbReference>
<keyword evidence="2" id="KW-0560">Oxidoreductase</keyword>
<protein>
    <submittedName>
        <fullName evidence="4">Related to oxidoreductase CipA-like</fullName>
    </submittedName>
</protein>
<dbReference type="OrthoDB" id="419598at2759"/>
<dbReference type="AlphaFoldDB" id="A0A2D3VEA7"/>
<dbReference type="CDD" id="cd05259">
    <property type="entry name" value="PCBER_SDR_a"/>
    <property type="match status" value="1"/>
</dbReference>
<dbReference type="Proteomes" id="UP000225277">
    <property type="component" value="Unassembled WGS sequence"/>
</dbReference>
<evidence type="ECO:0000313" key="5">
    <source>
        <dbReference type="Proteomes" id="UP000225277"/>
    </source>
</evidence>
<dbReference type="Pfam" id="PF05368">
    <property type="entry name" value="NmrA"/>
    <property type="match status" value="1"/>
</dbReference>
<dbReference type="RefSeq" id="XP_023629085.1">
    <property type="nucleotide sequence ID" value="XM_023773317.1"/>
</dbReference>
<name>A0A2D3VEA7_9PEZI</name>
<evidence type="ECO:0000259" key="3">
    <source>
        <dbReference type="Pfam" id="PF05368"/>
    </source>
</evidence>
<accession>A0A2D3VEA7</accession>
<dbReference type="InterPro" id="IPR036291">
    <property type="entry name" value="NAD(P)-bd_dom_sf"/>
</dbReference>
<evidence type="ECO:0000313" key="4">
    <source>
        <dbReference type="EMBL" id="CZT22196.1"/>
    </source>
</evidence>
<dbReference type="Gene3D" id="3.40.50.720">
    <property type="entry name" value="NAD(P)-binding Rossmann-like Domain"/>
    <property type="match status" value="1"/>
</dbReference>
<dbReference type="SUPFAM" id="SSF51735">
    <property type="entry name" value="NAD(P)-binding Rossmann-fold domains"/>
    <property type="match status" value="1"/>
</dbReference>
<dbReference type="STRING" id="112498.A0A2D3VEA7"/>
<dbReference type="InterPro" id="IPR051609">
    <property type="entry name" value="NmrA/Isoflavone_reductase-like"/>
</dbReference>
<sequence>MSGSNYVTKIAFIGAGGRSGGFMVDALLKTGMHTITALTREDSTSTVPKGVLTAKIDYANQESLINALRGQDALIITMSTAAPKEQEQALIRAAGEAGVQFVLPNEWGPDTANEEIRKDVGLFQVRADNRKLVEELGKTSYISVSTGFWYEWSLAIADSYGFDLNNKSVTLFDDGEAKISTTTWPQVGRAVASLLSLPIKPEGGGDSKKCLENFRNKMVYISSFTVSQKDMLESVLRVTGSKQEEWKITNQPSAERFATGARELQKGNRVGFVHMMYSRIFFPDGCGDVESSKGTSNDLLGLPREDIDDATRVAIERAKTNPWS</sequence>
<dbReference type="PANTHER" id="PTHR47706">
    <property type="entry name" value="NMRA-LIKE FAMILY PROTEIN"/>
    <property type="match status" value="1"/>
</dbReference>
<proteinExistence type="predicted"/>
<dbReference type="Gene3D" id="3.90.25.10">
    <property type="entry name" value="UDP-galactose 4-epimerase, domain 1"/>
    <property type="match status" value="1"/>
</dbReference>
<keyword evidence="5" id="KW-1185">Reference proteome</keyword>
<evidence type="ECO:0000256" key="1">
    <source>
        <dbReference type="ARBA" id="ARBA00022857"/>
    </source>
</evidence>
<gene>
    <name evidence="4" type="ORF">RCC_08065</name>
</gene>
<dbReference type="GeneID" id="35603166"/>
<dbReference type="InterPro" id="IPR045312">
    <property type="entry name" value="PCBER-like"/>
</dbReference>